<accession>A0A5B7IUQ5</accession>
<name>A0A5B7IUQ5_PORTR</name>
<proteinExistence type="predicted"/>
<evidence type="ECO:0000256" key="1">
    <source>
        <dbReference type="SAM" id="MobiDB-lite"/>
    </source>
</evidence>
<keyword evidence="3" id="KW-1185">Reference proteome</keyword>
<comment type="caution">
    <text evidence="2">The sequence shown here is derived from an EMBL/GenBank/DDBJ whole genome shotgun (WGS) entry which is preliminary data.</text>
</comment>
<organism evidence="2 3">
    <name type="scientific">Portunus trituberculatus</name>
    <name type="common">Swimming crab</name>
    <name type="synonym">Neptunus trituberculatus</name>
    <dbReference type="NCBI Taxonomy" id="210409"/>
    <lineage>
        <taxon>Eukaryota</taxon>
        <taxon>Metazoa</taxon>
        <taxon>Ecdysozoa</taxon>
        <taxon>Arthropoda</taxon>
        <taxon>Crustacea</taxon>
        <taxon>Multicrustacea</taxon>
        <taxon>Malacostraca</taxon>
        <taxon>Eumalacostraca</taxon>
        <taxon>Eucarida</taxon>
        <taxon>Decapoda</taxon>
        <taxon>Pleocyemata</taxon>
        <taxon>Brachyura</taxon>
        <taxon>Eubrachyura</taxon>
        <taxon>Portunoidea</taxon>
        <taxon>Portunidae</taxon>
        <taxon>Portuninae</taxon>
        <taxon>Portunus</taxon>
    </lineage>
</organism>
<gene>
    <name evidence="2" type="ORF">E2C01_083281</name>
</gene>
<evidence type="ECO:0000313" key="2">
    <source>
        <dbReference type="EMBL" id="MPC88380.1"/>
    </source>
</evidence>
<evidence type="ECO:0000313" key="3">
    <source>
        <dbReference type="Proteomes" id="UP000324222"/>
    </source>
</evidence>
<dbReference type="AlphaFoldDB" id="A0A5B7IUQ5"/>
<dbReference type="EMBL" id="VSRR010077634">
    <property type="protein sequence ID" value="MPC88380.1"/>
    <property type="molecule type" value="Genomic_DNA"/>
</dbReference>
<feature type="region of interest" description="Disordered" evidence="1">
    <location>
        <begin position="21"/>
        <end position="48"/>
    </location>
</feature>
<dbReference type="Proteomes" id="UP000324222">
    <property type="component" value="Unassembled WGS sequence"/>
</dbReference>
<feature type="compositionally biased region" description="Polar residues" evidence="1">
    <location>
        <begin position="21"/>
        <end position="40"/>
    </location>
</feature>
<reference evidence="2 3" key="1">
    <citation type="submission" date="2019-05" db="EMBL/GenBank/DDBJ databases">
        <title>Another draft genome of Portunus trituberculatus and its Hox gene families provides insights of decapod evolution.</title>
        <authorList>
            <person name="Jeong J.-H."/>
            <person name="Song I."/>
            <person name="Kim S."/>
            <person name="Choi T."/>
            <person name="Kim D."/>
            <person name="Ryu S."/>
            <person name="Kim W."/>
        </authorList>
    </citation>
    <scope>NUCLEOTIDE SEQUENCE [LARGE SCALE GENOMIC DNA]</scope>
    <source>
        <tissue evidence="2">Muscle</tissue>
    </source>
</reference>
<protein>
    <submittedName>
        <fullName evidence="2">Uncharacterized protein</fullName>
    </submittedName>
</protein>
<sequence>MVAPTPALSAAGLEHTSLSLTITKQTSTQEAPLTNLSEHQPNGDITLDSTDVSCGDDLLSVAKCMTRLWSLWRQAGRRSSRLPHQGS</sequence>